<gene>
    <name evidence="5" type="ORF">ACA1_125410</name>
</gene>
<dbReference type="EMBL" id="KB008047">
    <property type="protein sequence ID" value="ELR14677.1"/>
    <property type="molecule type" value="Genomic_DNA"/>
</dbReference>
<feature type="domain" description="Complex 1 LYR protein" evidence="4">
    <location>
        <begin position="5"/>
        <end position="61"/>
    </location>
</feature>
<accession>L8GP62</accession>
<dbReference type="GeneID" id="14915266"/>
<keyword evidence="2" id="KW-0496">Mitochondrion</keyword>
<protein>
    <submittedName>
        <fullName evidence="5">LYR motifcontaining protein 7, putative</fullName>
    </submittedName>
</protein>
<dbReference type="GO" id="GO:0005759">
    <property type="term" value="C:mitochondrial matrix"/>
    <property type="evidence" value="ECO:0007669"/>
    <property type="project" value="UniProtKB-SubCell"/>
</dbReference>
<dbReference type="CDD" id="cd20267">
    <property type="entry name" value="Complex1_LYR_LYRM7"/>
    <property type="match status" value="1"/>
</dbReference>
<evidence type="ECO:0000313" key="6">
    <source>
        <dbReference type="Proteomes" id="UP000011083"/>
    </source>
</evidence>
<evidence type="ECO:0000256" key="2">
    <source>
        <dbReference type="ARBA" id="ARBA00023128"/>
    </source>
</evidence>
<dbReference type="PANTHER" id="PTHR46749:SF1">
    <property type="entry name" value="COMPLEX III ASSEMBLY FACTOR LYRM7"/>
    <property type="match status" value="1"/>
</dbReference>
<dbReference type="InterPro" id="IPR008011">
    <property type="entry name" value="Complex1_LYR_dom"/>
</dbReference>
<dbReference type="GO" id="GO:0034551">
    <property type="term" value="P:mitochondrial respiratory chain complex III assembly"/>
    <property type="evidence" value="ECO:0007669"/>
    <property type="project" value="InterPro"/>
</dbReference>
<dbReference type="VEuPathDB" id="AmoebaDB:ACA1_125410"/>
<dbReference type="KEGG" id="acan:ACA1_125410"/>
<dbReference type="OrthoDB" id="529194at2759"/>
<dbReference type="AlphaFoldDB" id="L8GP62"/>
<name>L8GP62_ACACF</name>
<dbReference type="GO" id="GO:0044183">
    <property type="term" value="F:protein folding chaperone"/>
    <property type="evidence" value="ECO:0007669"/>
    <property type="project" value="TreeGrafter"/>
</dbReference>
<dbReference type="InterPro" id="IPR045298">
    <property type="entry name" value="Complex1_LYR_LYRM7"/>
</dbReference>
<comment type="subcellular location">
    <subcellularLocation>
        <location evidence="1">Mitochondrion matrix</location>
    </subcellularLocation>
</comment>
<evidence type="ECO:0000256" key="3">
    <source>
        <dbReference type="ARBA" id="ARBA00023186"/>
    </source>
</evidence>
<dbReference type="RefSeq" id="XP_004336690.1">
    <property type="nucleotide sequence ID" value="XM_004336642.1"/>
</dbReference>
<keyword evidence="6" id="KW-1185">Reference proteome</keyword>
<reference evidence="5 6" key="1">
    <citation type="journal article" date="2013" name="Genome Biol.">
        <title>Genome of Acanthamoeba castellanii highlights extensive lateral gene transfer and early evolution of tyrosine kinase signaling.</title>
        <authorList>
            <person name="Clarke M."/>
            <person name="Lohan A.J."/>
            <person name="Liu B."/>
            <person name="Lagkouvardos I."/>
            <person name="Roy S."/>
            <person name="Zafar N."/>
            <person name="Bertelli C."/>
            <person name="Schilde C."/>
            <person name="Kianianmomeni A."/>
            <person name="Burglin T.R."/>
            <person name="Frech C."/>
            <person name="Turcotte B."/>
            <person name="Kopec K.O."/>
            <person name="Synnott J.M."/>
            <person name="Choo C."/>
            <person name="Paponov I."/>
            <person name="Finkler A."/>
            <person name="Soon Heng Tan C."/>
            <person name="Hutchins A.P."/>
            <person name="Weinmeier T."/>
            <person name="Rattei T."/>
            <person name="Chu J.S."/>
            <person name="Gimenez G."/>
            <person name="Irimia M."/>
            <person name="Rigden D.J."/>
            <person name="Fitzpatrick D.A."/>
            <person name="Lorenzo-Morales J."/>
            <person name="Bateman A."/>
            <person name="Chiu C.H."/>
            <person name="Tang P."/>
            <person name="Hegemann P."/>
            <person name="Fromm H."/>
            <person name="Raoult D."/>
            <person name="Greub G."/>
            <person name="Miranda-Saavedra D."/>
            <person name="Chen N."/>
            <person name="Nash P."/>
            <person name="Ginger M.L."/>
            <person name="Horn M."/>
            <person name="Schaap P."/>
            <person name="Caler L."/>
            <person name="Loftus B."/>
        </authorList>
    </citation>
    <scope>NUCLEOTIDE SEQUENCE [LARGE SCALE GENOMIC DNA]</scope>
    <source>
        <strain evidence="5 6">Neff</strain>
    </source>
</reference>
<dbReference type="PANTHER" id="PTHR46749">
    <property type="entry name" value="COMPLEX III ASSEMBLY FACTOR LYRM7"/>
    <property type="match status" value="1"/>
</dbReference>
<keyword evidence="3" id="KW-0143">Chaperone</keyword>
<dbReference type="STRING" id="1257118.L8GP62"/>
<evidence type="ECO:0000256" key="1">
    <source>
        <dbReference type="ARBA" id="ARBA00004305"/>
    </source>
</evidence>
<evidence type="ECO:0000313" key="5">
    <source>
        <dbReference type="EMBL" id="ELR14677.1"/>
    </source>
</evidence>
<dbReference type="Proteomes" id="UP000011083">
    <property type="component" value="Unassembled WGS sequence"/>
</dbReference>
<organism evidence="5 6">
    <name type="scientific">Acanthamoeba castellanii (strain ATCC 30010 / Neff)</name>
    <dbReference type="NCBI Taxonomy" id="1257118"/>
    <lineage>
        <taxon>Eukaryota</taxon>
        <taxon>Amoebozoa</taxon>
        <taxon>Discosea</taxon>
        <taxon>Longamoebia</taxon>
        <taxon>Centramoebida</taxon>
        <taxon>Acanthamoebidae</taxon>
        <taxon>Acanthamoeba</taxon>
    </lineage>
</organism>
<sequence length="104" mass="12103">MQRSQRALKVYRDLLRTQHTVFSGDALAQERARSLIRQEFEAHRGVQDAKEIDDLIARGNDTIAYVRGHVVQAVKNDRGNWEMKLRPENKFIKSKDFPMCGVEF</sequence>
<proteinExistence type="predicted"/>
<dbReference type="Pfam" id="PF05347">
    <property type="entry name" value="Complex1_LYR"/>
    <property type="match status" value="1"/>
</dbReference>
<dbReference type="InterPro" id="IPR050435">
    <property type="entry name" value="MZM1/LYRM7"/>
</dbReference>
<evidence type="ECO:0000259" key="4">
    <source>
        <dbReference type="Pfam" id="PF05347"/>
    </source>
</evidence>